<reference evidence="4 5" key="1">
    <citation type="submission" date="2020-09" db="EMBL/GenBank/DDBJ databases">
        <title>Bacillus nautilus sp. nov., Chryseoglobus crepusculi sp. nov, and Psychrobacter noctis sp. nov., isolated from deep-sea sponges from the equatorial Atlantic.</title>
        <authorList>
            <person name="Stennett H.L."/>
            <person name="Williams S.E."/>
        </authorList>
    </citation>
    <scope>NUCLEOTIDE SEQUENCE [LARGE SCALE GENOMIC DNA]</scope>
    <source>
        <strain evidence="4 5">28M-24</strain>
    </source>
</reference>
<dbReference type="Gene3D" id="3.20.20.370">
    <property type="entry name" value="Glycoside hydrolase/deacetylase"/>
    <property type="match status" value="1"/>
</dbReference>
<keyword evidence="5" id="KW-1185">Reference proteome</keyword>
<dbReference type="InterPro" id="IPR002509">
    <property type="entry name" value="NODB_dom"/>
</dbReference>
<gene>
    <name evidence="4" type="ORF">IEG06_11140</name>
</gene>
<evidence type="ECO:0000256" key="1">
    <source>
        <dbReference type="ARBA" id="ARBA00022723"/>
    </source>
</evidence>
<name>A0ABR8M0G9_9FLAO</name>
<dbReference type="PROSITE" id="PS51677">
    <property type="entry name" value="NODB"/>
    <property type="match status" value="1"/>
</dbReference>
<dbReference type="InterPro" id="IPR011330">
    <property type="entry name" value="Glyco_hydro/deAcase_b/a-brl"/>
</dbReference>
<dbReference type="RefSeq" id="WP_191100287.1">
    <property type="nucleotide sequence ID" value="NZ_JACXXF010000006.1"/>
</dbReference>
<dbReference type="SUPFAM" id="SSF88713">
    <property type="entry name" value="Glycoside hydrolase/deacetylase"/>
    <property type="match status" value="1"/>
</dbReference>
<evidence type="ECO:0000313" key="5">
    <source>
        <dbReference type="Proteomes" id="UP000627521"/>
    </source>
</evidence>
<keyword evidence="1" id="KW-0479">Metal-binding</keyword>
<dbReference type="Pfam" id="PF01522">
    <property type="entry name" value="Polysacc_deac_1"/>
    <property type="match status" value="1"/>
</dbReference>
<protein>
    <submittedName>
        <fullName evidence="4">Polysaccharide deacetylase family protein</fullName>
    </submittedName>
</protein>
<evidence type="ECO:0000259" key="3">
    <source>
        <dbReference type="PROSITE" id="PS51677"/>
    </source>
</evidence>
<organism evidence="4 5">
    <name type="scientific">Olleya marilimosa</name>
    <dbReference type="NCBI Taxonomy" id="272164"/>
    <lineage>
        <taxon>Bacteria</taxon>
        <taxon>Pseudomonadati</taxon>
        <taxon>Bacteroidota</taxon>
        <taxon>Flavobacteriia</taxon>
        <taxon>Flavobacteriales</taxon>
        <taxon>Flavobacteriaceae</taxon>
    </lineage>
</organism>
<evidence type="ECO:0000256" key="2">
    <source>
        <dbReference type="ARBA" id="ARBA00022801"/>
    </source>
</evidence>
<dbReference type="EMBL" id="JACXXH010000006">
    <property type="protein sequence ID" value="MBD3864007.1"/>
    <property type="molecule type" value="Genomic_DNA"/>
</dbReference>
<proteinExistence type="predicted"/>
<dbReference type="PANTHER" id="PTHR10587">
    <property type="entry name" value="GLYCOSYL TRANSFERASE-RELATED"/>
    <property type="match status" value="1"/>
</dbReference>
<comment type="caution">
    <text evidence="4">The sequence shown here is derived from an EMBL/GenBank/DDBJ whole genome shotgun (WGS) entry which is preliminary data.</text>
</comment>
<accession>A0ABR8M0G9</accession>
<dbReference type="Proteomes" id="UP000627521">
    <property type="component" value="Unassembled WGS sequence"/>
</dbReference>
<dbReference type="CDD" id="cd10917">
    <property type="entry name" value="CE4_NodB_like_6s_7s"/>
    <property type="match status" value="1"/>
</dbReference>
<evidence type="ECO:0000313" key="4">
    <source>
        <dbReference type="EMBL" id="MBD3864007.1"/>
    </source>
</evidence>
<sequence>MPVFPAKTPKLIQRLFPKYIWKKASLTKTIYLTFDDGPTPKITQWTLDTLKKYNAKATFFCIGDNIKKYPELFKSVYNDGHTIGNHTFNHLKGWRTDTNSYVKNTEKTQQLITSNSKQLFRPPFGKIKRKQAKQLIKRGYKIVMWSVISYDWEVKVTPEQCLENVIKNSISGSIIVFHDSIKASKNMQYALPKVLEHFSSKGYQFKAL</sequence>
<dbReference type="InterPro" id="IPR050248">
    <property type="entry name" value="Polysacc_deacetylase_ArnD"/>
</dbReference>
<keyword evidence="2" id="KW-0378">Hydrolase</keyword>
<feature type="domain" description="NodB homology" evidence="3">
    <location>
        <begin position="28"/>
        <end position="206"/>
    </location>
</feature>
<dbReference type="PANTHER" id="PTHR10587:SF133">
    <property type="entry name" value="CHITIN DEACETYLASE 1-RELATED"/>
    <property type="match status" value="1"/>
</dbReference>